<dbReference type="InterPro" id="IPR003347">
    <property type="entry name" value="JmjC_dom"/>
</dbReference>
<keyword evidence="5" id="KW-0804">Transcription</keyword>
<evidence type="ECO:0008006" key="13">
    <source>
        <dbReference type="Google" id="ProtNLM"/>
    </source>
</evidence>
<protein>
    <recommendedName>
        <fullName evidence="13">Lysine-specific demethylase JMJ25-like</fullName>
    </recommendedName>
</protein>
<dbReference type="GO" id="GO:0003712">
    <property type="term" value="F:transcription coregulator activity"/>
    <property type="evidence" value="ECO:0007669"/>
    <property type="project" value="TreeGrafter"/>
</dbReference>
<evidence type="ECO:0000256" key="1">
    <source>
        <dbReference type="ARBA" id="ARBA00004123"/>
    </source>
</evidence>
<dbReference type="InterPro" id="IPR045109">
    <property type="entry name" value="LSDs-like"/>
</dbReference>
<evidence type="ECO:0000313" key="12">
    <source>
        <dbReference type="Proteomes" id="UP001459277"/>
    </source>
</evidence>
<dbReference type="SMART" id="SM00558">
    <property type="entry name" value="JmjC"/>
    <property type="match status" value="1"/>
</dbReference>
<evidence type="ECO:0000313" key="11">
    <source>
        <dbReference type="EMBL" id="KAL0011184.1"/>
    </source>
</evidence>
<comment type="subcellular location">
    <subcellularLocation>
        <location evidence="1">Nucleus</location>
    </subcellularLocation>
</comment>
<evidence type="ECO:0000256" key="7">
    <source>
        <dbReference type="PROSITE-ProRule" id="PRU00175"/>
    </source>
</evidence>
<dbReference type="GO" id="GO:0031490">
    <property type="term" value="F:chromatin DNA binding"/>
    <property type="evidence" value="ECO:0007669"/>
    <property type="project" value="TreeGrafter"/>
</dbReference>
<keyword evidence="12" id="KW-1185">Reference proteome</keyword>
<dbReference type="Gene3D" id="2.60.120.650">
    <property type="entry name" value="Cupin"/>
    <property type="match status" value="1"/>
</dbReference>
<keyword evidence="4" id="KW-0805">Transcription regulation</keyword>
<feature type="compositionally biased region" description="Basic and acidic residues" evidence="8">
    <location>
        <begin position="184"/>
        <end position="198"/>
    </location>
</feature>
<sequence length="1132" mass="130120">MEYVKQITRNSFHVLRLEDHDLIPWSFIRSFLVEFTKYFQVIHALVLQSGLMALMKEEKKEEAVVNVKRRRGRQPKVEGKRDSAEEEEAVIAKRRGNEDNNQAVSEEKKEEVVSVKRRRGRKPKEVKENGKPDSVEEKENHPVLANQQKEGNEDNNQVVSEEKKEEVVNVKRCRRRKPKVVEDGKEEVLKNHEQHKEQNGGVLKGEGEEEMKEEVLNGSVEEEEEIEEVKSRLRNGGIKKVSYAVDNDDSPVKNKRGRKKKEQTNANKIEKTAEENDGLEKPKGKRGARNDLAAEEEKGNEESAERSAGYLLRAKRTKNQNPETVEKINKHDPKWIEEVSLMCHQCQRNDKGRVIRCKKCKRKRYCKPCLDNWYPNIEEDYIAEACPVCRGNCNCKACLRLDVPVKNLKNLDLDISEGDKFEHYKYMLQILLPFLQRISEEQMVEKELEAKRQESLLPELKIEKADCPINERVHCDICKTSIFDFHRSCPRCSFDLCLTCCQEIRDGHLQGGEEEVVIEYIEHGLDYLHGGMEQKVKLPTETSSMDNIKSKSEWKANEDSTIPCPPEDMGGCGLGILELKCMFSKIPVLELVKKAEEIAKTYNLMDVAVAHSQFCPCFKSVGEVDLSNNKLRKAASREGSDDNYLYCLRAQDIQHEDLKHFRWHWTRAEPVIVSDALESASGLSWEPFVMWRAVCQMKHLKHDRLLEVKAIDCLDSCETDVNIHEFFTGYTKGWFDRLLWPVILKLKDWPPSTLFEERLPRHGAEFLCCLPFKEYTHPRKGILNIAVQLPEQSLKPDMGPKTYIAYGVAQELGRGDSVTKLHCDMSDVVNILIHTAEVPLEKKNLESIEKLKKRHLEQDRRELFGDFQAVDEKVKNNISVIESCKVTADDKNISSGSGDQNTGITVEMADPVVELNGDSGESRLNGKDFSSGSELEKNEEVKVDQEKSGGSDTKISGNKLDRLEASLGGAVWDIFWRQDVPKLQEYLKKHFREFRHIHCCPLQQVVHPIHDQTFYLTLEHKRKLKEEYGIEPWTFVQNLGDAVFIPAGCPHQVRNIKSCIKVALDFVSPENVGECICLTDEFRTLPQNHRAKEDKLEQVKKMTIYAMRHVVECLEQKLRSETTSVSVSKDSK</sequence>
<feature type="domain" description="JmjC" evidence="10">
    <location>
        <begin position="778"/>
        <end position="1083"/>
    </location>
</feature>
<dbReference type="PANTHER" id="PTHR12549:SF11">
    <property type="entry name" value="LYSINE-SPECIFIC DEMETHYLASE JMJ25"/>
    <property type="match status" value="1"/>
</dbReference>
<evidence type="ECO:0000256" key="5">
    <source>
        <dbReference type="ARBA" id="ARBA00023163"/>
    </source>
</evidence>
<gene>
    <name evidence="11" type="ORF">SO802_006292</name>
</gene>
<keyword evidence="7" id="KW-0862">Zinc</keyword>
<dbReference type="GO" id="GO:0008270">
    <property type="term" value="F:zinc ion binding"/>
    <property type="evidence" value="ECO:0007669"/>
    <property type="project" value="UniProtKB-KW"/>
</dbReference>
<feature type="compositionally biased region" description="Polar residues" evidence="8">
    <location>
        <begin position="145"/>
        <end position="157"/>
    </location>
</feature>
<evidence type="ECO:0000256" key="3">
    <source>
        <dbReference type="ARBA" id="ARBA00022723"/>
    </source>
</evidence>
<keyword evidence="3" id="KW-0479">Metal-binding</keyword>
<proteinExistence type="inferred from homology"/>
<feature type="domain" description="RING-type" evidence="9">
    <location>
        <begin position="343"/>
        <end position="390"/>
    </location>
</feature>
<dbReference type="Pfam" id="PF02373">
    <property type="entry name" value="JmjC"/>
    <property type="match status" value="1"/>
</dbReference>
<organism evidence="11 12">
    <name type="scientific">Lithocarpus litseifolius</name>
    <dbReference type="NCBI Taxonomy" id="425828"/>
    <lineage>
        <taxon>Eukaryota</taxon>
        <taxon>Viridiplantae</taxon>
        <taxon>Streptophyta</taxon>
        <taxon>Embryophyta</taxon>
        <taxon>Tracheophyta</taxon>
        <taxon>Spermatophyta</taxon>
        <taxon>Magnoliopsida</taxon>
        <taxon>eudicotyledons</taxon>
        <taxon>Gunneridae</taxon>
        <taxon>Pentapetalae</taxon>
        <taxon>rosids</taxon>
        <taxon>fabids</taxon>
        <taxon>Fagales</taxon>
        <taxon>Fagaceae</taxon>
        <taxon>Lithocarpus</taxon>
    </lineage>
</organism>
<dbReference type="EMBL" id="JAZDWU010000002">
    <property type="protein sequence ID" value="KAL0011184.1"/>
    <property type="molecule type" value="Genomic_DNA"/>
</dbReference>
<dbReference type="InterPro" id="IPR018866">
    <property type="entry name" value="Znf-4CXXC_R1"/>
</dbReference>
<dbReference type="PROSITE" id="PS51184">
    <property type="entry name" value="JMJC"/>
    <property type="match status" value="1"/>
</dbReference>
<keyword evidence="7" id="KW-0863">Zinc-finger</keyword>
<feature type="compositionally biased region" description="Basic and acidic residues" evidence="8">
    <location>
        <begin position="105"/>
        <end position="114"/>
    </location>
</feature>
<dbReference type="GO" id="GO:0000118">
    <property type="term" value="C:histone deacetylase complex"/>
    <property type="evidence" value="ECO:0007669"/>
    <property type="project" value="TreeGrafter"/>
</dbReference>
<evidence type="ECO:0000259" key="9">
    <source>
        <dbReference type="PROSITE" id="PS50089"/>
    </source>
</evidence>
<reference evidence="11 12" key="1">
    <citation type="submission" date="2024-01" db="EMBL/GenBank/DDBJ databases">
        <title>A telomere-to-telomere, gap-free genome of sweet tea (Lithocarpus litseifolius).</title>
        <authorList>
            <person name="Zhou J."/>
        </authorList>
    </citation>
    <scope>NUCLEOTIDE SEQUENCE [LARGE SCALE GENOMIC DNA]</scope>
    <source>
        <strain evidence="11">Zhou-2022a</strain>
        <tissue evidence="11">Leaf</tissue>
    </source>
</reference>
<dbReference type="GO" id="GO:0032454">
    <property type="term" value="F:histone H3K9 demethylase activity"/>
    <property type="evidence" value="ECO:0007669"/>
    <property type="project" value="InterPro"/>
</dbReference>
<dbReference type="GO" id="GO:0000785">
    <property type="term" value="C:chromatin"/>
    <property type="evidence" value="ECO:0007669"/>
    <property type="project" value="TreeGrafter"/>
</dbReference>
<dbReference type="SUPFAM" id="SSF51197">
    <property type="entry name" value="Clavaminate synthase-like"/>
    <property type="match status" value="1"/>
</dbReference>
<dbReference type="GO" id="GO:0006357">
    <property type="term" value="P:regulation of transcription by RNA polymerase II"/>
    <property type="evidence" value="ECO:0007669"/>
    <property type="project" value="TreeGrafter"/>
</dbReference>
<name>A0AAW2DNV4_9ROSI</name>
<feature type="region of interest" description="Disordered" evidence="8">
    <location>
        <begin position="62"/>
        <end position="168"/>
    </location>
</feature>
<keyword evidence="6" id="KW-0539">Nucleus</keyword>
<evidence type="ECO:0000256" key="8">
    <source>
        <dbReference type="SAM" id="MobiDB-lite"/>
    </source>
</evidence>
<dbReference type="Pfam" id="PF10497">
    <property type="entry name" value="zf-4CXXC_R1"/>
    <property type="match status" value="1"/>
</dbReference>
<feature type="region of interest" description="Disordered" evidence="8">
    <location>
        <begin position="915"/>
        <end position="955"/>
    </location>
</feature>
<feature type="compositionally biased region" description="Basic and acidic residues" evidence="8">
    <location>
        <begin position="295"/>
        <end position="305"/>
    </location>
</feature>
<evidence type="ECO:0000256" key="6">
    <source>
        <dbReference type="ARBA" id="ARBA00023242"/>
    </source>
</evidence>
<feature type="compositionally biased region" description="Basic and acidic residues" evidence="8">
    <location>
        <begin position="934"/>
        <end position="949"/>
    </location>
</feature>
<feature type="compositionally biased region" description="Basic and acidic residues" evidence="8">
    <location>
        <begin position="123"/>
        <end position="141"/>
    </location>
</feature>
<comment type="caution">
    <text evidence="11">The sequence shown here is derived from an EMBL/GenBank/DDBJ whole genome shotgun (WGS) entry which is preliminary data.</text>
</comment>
<dbReference type="InterPro" id="IPR001841">
    <property type="entry name" value="Znf_RING"/>
</dbReference>
<dbReference type="PROSITE" id="PS50089">
    <property type="entry name" value="ZF_RING_2"/>
    <property type="match status" value="1"/>
</dbReference>
<dbReference type="AlphaFoldDB" id="A0AAW2DNV4"/>
<dbReference type="FunFam" id="2.60.120.650:FF:000033">
    <property type="entry name" value="Transcription factor jumonji (JmjC) domain-containing protein"/>
    <property type="match status" value="1"/>
</dbReference>
<feature type="compositionally biased region" description="Basic and acidic residues" evidence="8">
    <location>
        <begin position="268"/>
        <end position="282"/>
    </location>
</feature>
<comment type="similarity">
    <text evidence="2">Belongs to the JARID1 histone demethylase family.</text>
</comment>
<dbReference type="PANTHER" id="PTHR12549">
    <property type="entry name" value="JMJC DOMAIN-CONTAINING HISTONE DEMETHYLATION PROTEIN"/>
    <property type="match status" value="1"/>
</dbReference>
<evidence type="ECO:0000259" key="10">
    <source>
        <dbReference type="PROSITE" id="PS51184"/>
    </source>
</evidence>
<evidence type="ECO:0000256" key="2">
    <source>
        <dbReference type="ARBA" id="ARBA00006801"/>
    </source>
</evidence>
<accession>A0AAW2DNV4</accession>
<dbReference type="Proteomes" id="UP001459277">
    <property type="component" value="Unassembled WGS sequence"/>
</dbReference>
<evidence type="ECO:0000256" key="4">
    <source>
        <dbReference type="ARBA" id="ARBA00023015"/>
    </source>
</evidence>
<feature type="region of interest" description="Disordered" evidence="8">
    <location>
        <begin position="184"/>
        <end position="307"/>
    </location>
</feature>